<feature type="chain" id="PRO_5041722512" evidence="1">
    <location>
        <begin position="23"/>
        <end position="247"/>
    </location>
</feature>
<sequence>MKLFAITLALAIFTGSWDSVLGNEPISKLEQLMQNIDEYFTDIKRGIEELVAVVTESDLAHEIKDFLDEGYSNISQRHRTVDDLPSEVIEIIKLVLDIPTTVAGSVLFSHSKVTNRVRAVMEEVYEMLEPVVSPFAKPVEDQVRTYADALRTKIEELIEKQKDKLKLQVEELETKVGPYVKNVQNQLRELWVALQPVADKVWERLKEDVESATNSLKPYVGPVLEKLGEYHQDFKNWVISFISPIFS</sequence>
<dbReference type="KEGG" id="emc:129343729"/>
<organism evidence="2 3">
    <name type="scientific">Eublepharis macularius</name>
    <name type="common">Leopard gecko</name>
    <name type="synonym">Cyrtodactylus macularius</name>
    <dbReference type="NCBI Taxonomy" id="481883"/>
    <lineage>
        <taxon>Eukaryota</taxon>
        <taxon>Metazoa</taxon>
        <taxon>Chordata</taxon>
        <taxon>Craniata</taxon>
        <taxon>Vertebrata</taxon>
        <taxon>Euteleostomi</taxon>
        <taxon>Lepidosauria</taxon>
        <taxon>Squamata</taxon>
        <taxon>Bifurcata</taxon>
        <taxon>Gekkota</taxon>
        <taxon>Eublepharidae</taxon>
        <taxon>Eublepharinae</taxon>
        <taxon>Eublepharis</taxon>
    </lineage>
</organism>
<evidence type="ECO:0000313" key="3">
    <source>
        <dbReference type="RefSeq" id="XP_054856082.1"/>
    </source>
</evidence>
<dbReference type="RefSeq" id="XP_054856082.1">
    <property type="nucleotide sequence ID" value="XM_055000107.1"/>
</dbReference>
<proteinExistence type="predicted"/>
<dbReference type="PANTHER" id="PTHR18976:SF34">
    <property type="entry name" value="LIPID-BINDING PROTEIN"/>
    <property type="match status" value="1"/>
</dbReference>
<evidence type="ECO:0000313" key="2">
    <source>
        <dbReference type="Proteomes" id="UP001190640"/>
    </source>
</evidence>
<gene>
    <name evidence="3" type="primary">LOC129343729</name>
</gene>
<evidence type="ECO:0000256" key="1">
    <source>
        <dbReference type="SAM" id="SignalP"/>
    </source>
</evidence>
<dbReference type="InterPro" id="IPR050163">
    <property type="entry name" value="Apolipoprotein_A1/A4/E"/>
</dbReference>
<keyword evidence="1" id="KW-0732">Signal</keyword>
<reference evidence="3" key="1">
    <citation type="submission" date="2025-08" db="UniProtKB">
        <authorList>
            <consortium name="RefSeq"/>
        </authorList>
    </citation>
    <scope>IDENTIFICATION</scope>
    <source>
        <tissue evidence="3">Blood</tissue>
    </source>
</reference>
<dbReference type="Proteomes" id="UP001190640">
    <property type="component" value="Chromosome 15"/>
</dbReference>
<dbReference type="Gene3D" id="1.20.120.20">
    <property type="entry name" value="Apolipoprotein"/>
    <property type="match status" value="1"/>
</dbReference>
<accession>A0AA97LLB8</accession>
<dbReference type="GeneID" id="129343729"/>
<dbReference type="SUPFAM" id="SSF58113">
    <property type="entry name" value="Apolipoprotein A-I"/>
    <property type="match status" value="1"/>
</dbReference>
<feature type="signal peptide" evidence="1">
    <location>
        <begin position="1"/>
        <end position="22"/>
    </location>
</feature>
<dbReference type="PANTHER" id="PTHR18976">
    <property type="entry name" value="APOLIPOPROTEIN"/>
    <property type="match status" value="1"/>
</dbReference>
<keyword evidence="2" id="KW-1185">Reference proteome</keyword>
<dbReference type="AlphaFoldDB" id="A0AA97LLB8"/>
<name>A0AA97LLB8_EUBMA</name>
<protein>
    <submittedName>
        <fullName evidence="3">Apolipoprotein A-I-like</fullName>
    </submittedName>
</protein>